<dbReference type="KEGG" id="ppha:BVH74_14315"/>
<dbReference type="Pfam" id="PF13387">
    <property type="entry name" value="Lnb_N"/>
    <property type="match status" value="1"/>
</dbReference>
<evidence type="ECO:0000256" key="1">
    <source>
        <dbReference type="SAM" id="Phobius"/>
    </source>
</evidence>
<dbReference type="InterPro" id="IPR025178">
    <property type="entry name" value="Lnb_N"/>
</dbReference>
<organism evidence="3 4">
    <name type="scientific">Halopseudomonas phragmitis</name>
    <dbReference type="NCBI Taxonomy" id="1931241"/>
    <lineage>
        <taxon>Bacteria</taxon>
        <taxon>Pseudomonadati</taxon>
        <taxon>Pseudomonadota</taxon>
        <taxon>Gammaproteobacteria</taxon>
        <taxon>Pseudomonadales</taxon>
        <taxon>Pseudomonadaceae</taxon>
        <taxon>Halopseudomonas</taxon>
    </lineage>
</organism>
<proteinExistence type="predicted"/>
<dbReference type="AlphaFoldDB" id="A0A1V0B7F2"/>
<keyword evidence="1" id="KW-1133">Transmembrane helix</keyword>
<accession>A0A1V0B7F2</accession>
<feature type="transmembrane region" description="Helical" evidence="1">
    <location>
        <begin position="37"/>
        <end position="55"/>
    </location>
</feature>
<feature type="domain" description="Lnb N-terminal periplasmic" evidence="2">
    <location>
        <begin position="124"/>
        <end position="277"/>
    </location>
</feature>
<dbReference type="STRING" id="1931241.BVH74_14315"/>
<evidence type="ECO:0000259" key="2">
    <source>
        <dbReference type="Pfam" id="PF13387"/>
    </source>
</evidence>
<evidence type="ECO:0000313" key="4">
    <source>
        <dbReference type="Proteomes" id="UP000243488"/>
    </source>
</evidence>
<keyword evidence="1" id="KW-0812">Transmembrane</keyword>
<dbReference type="RefSeq" id="WP_080050749.1">
    <property type="nucleotide sequence ID" value="NZ_CP020100.1"/>
</dbReference>
<evidence type="ECO:0000313" key="3">
    <source>
        <dbReference type="EMBL" id="AQZ95855.1"/>
    </source>
</evidence>
<keyword evidence="4" id="KW-1185">Reference proteome</keyword>
<feature type="transmembrane region" description="Helical" evidence="1">
    <location>
        <begin position="60"/>
        <end position="77"/>
    </location>
</feature>
<gene>
    <name evidence="3" type="ORF">BVH74_14315</name>
</gene>
<name>A0A1V0B7F2_9GAMM</name>
<keyword evidence="1" id="KW-0472">Membrane</keyword>
<dbReference type="EMBL" id="CP020100">
    <property type="protein sequence ID" value="AQZ95855.1"/>
    <property type="molecule type" value="Genomic_DNA"/>
</dbReference>
<protein>
    <recommendedName>
        <fullName evidence="2">Lnb N-terminal periplasmic domain-containing protein</fullName>
    </recommendedName>
</protein>
<dbReference type="Proteomes" id="UP000243488">
    <property type="component" value="Chromosome"/>
</dbReference>
<sequence>MLRTLLLLLLSTVLLTSSVWAMLALYFQQAWGTLPRLLLMAGWCLAMMVLVALLWNGRPWLVLLVYGLMFAALLAWWHTLKPSGERDWADDLAHITTGEVQGDRLTLHNVRNFDWRTPQDYDIRWESREYDLSRLHSVDMITSYWGRRAIAHVLVSFGFDDGQFVVFSVEIRRERGEEFSEIGGFFKQFELSIIATDERDAVRVRTNVRDEDAYLYRIGLNPRDGRALLLSFVDEANRLAAEPRFYHTISPNCTTLVFGMARKILPHLPRDYRLLLTGYLPEYIKQLDGLEKGYNLEELRQRGRITERAIQAGSDPDFSRLIRRGVPGWDQASDE</sequence>
<reference evidence="3 4" key="1">
    <citation type="submission" date="2017-03" db="EMBL/GenBank/DDBJ databases">
        <title>Complete genome sequence of the novel DNRA strain Pseudomonas sp. S-6-2 isolated from Chinese polluted river sediment. Journal of Biotechnology.</title>
        <authorList>
            <person name="Li J."/>
            <person name="Xiang F."/>
            <person name="Wang L."/>
            <person name="Xi L."/>
            <person name="Liu J."/>
        </authorList>
    </citation>
    <scope>NUCLEOTIDE SEQUENCE [LARGE SCALE GENOMIC DNA]</scope>
    <source>
        <strain evidence="3 4">S-6-2</strain>
    </source>
</reference>